<protein>
    <submittedName>
        <fullName evidence="2">DUF3291 domain-containing protein</fullName>
    </submittedName>
</protein>
<evidence type="ECO:0000259" key="1">
    <source>
        <dbReference type="Pfam" id="PF11695"/>
    </source>
</evidence>
<name>A0ABT7YCL2_9BACT</name>
<reference evidence="2" key="1">
    <citation type="submission" date="2023-06" db="EMBL/GenBank/DDBJ databases">
        <title>Robiginitalea aurantiacus sp. nov. and Algoriphagus sediminis sp. nov., isolated from coastal sediment.</title>
        <authorList>
            <person name="Zhou Z.Y."/>
            <person name="An J."/>
            <person name="Jia Y.W."/>
            <person name="Du Z.J."/>
        </authorList>
    </citation>
    <scope>NUCLEOTIDE SEQUENCE</scope>
    <source>
        <strain evidence="2">C2-7</strain>
    </source>
</reference>
<dbReference type="InterPro" id="IPR021708">
    <property type="entry name" value="DUF3291"/>
</dbReference>
<dbReference type="InterPro" id="IPR049574">
    <property type="entry name" value="CrtA-like"/>
</dbReference>
<dbReference type="Proteomes" id="UP001171916">
    <property type="component" value="Unassembled WGS sequence"/>
</dbReference>
<gene>
    <name evidence="2" type="ORF">QVH07_07170</name>
</gene>
<dbReference type="EMBL" id="JAUEPH010000003">
    <property type="protein sequence ID" value="MDN3203924.1"/>
    <property type="molecule type" value="Genomic_DNA"/>
</dbReference>
<sequence>MPFQSYTPGQICTMSFFRFESRVNKRWAFNQIFKAREPLSNTDGLKFFKLFGLGGGHGYSLKTKFDKYGLLGVWDDMEQAKSFFNGELFAEFKERTIETYTMVMSPLSSRGTWSGFNEWQPKAERTVDNEIVCVLTRATLKPKYIFRFFRQISKVVRDHTGREGLILTQGFSELPLIEQATFSIWENEATMKDFAYRSAHHEVIRMTRKYDGFKEEMYTRMQLIETHGSWNDTDPIKSRMESLSLLAV</sequence>
<evidence type="ECO:0000313" key="3">
    <source>
        <dbReference type="Proteomes" id="UP001171916"/>
    </source>
</evidence>
<comment type="caution">
    <text evidence="2">The sequence shown here is derived from an EMBL/GenBank/DDBJ whole genome shotgun (WGS) entry which is preliminary data.</text>
</comment>
<dbReference type="Pfam" id="PF11695">
    <property type="entry name" value="DUF3291"/>
    <property type="match status" value="1"/>
</dbReference>
<accession>A0ABT7YCL2</accession>
<keyword evidence="3" id="KW-1185">Reference proteome</keyword>
<dbReference type="RefSeq" id="WP_289999481.1">
    <property type="nucleotide sequence ID" value="NZ_JAUEPH010000003.1"/>
</dbReference>
<feature type="domain" description="DUF3291" evidence="1">
    <location>
        <begin position="180"/>
        <end position="242"/>
    </location>
</feature>
<evidence type="ECO:0000313" key="2">
    <source>
        <dbReference type="EMBL" id="MDN3203924.1"/>
    </source>
</evidence>
<proteinExistence type="predicted"/>
<organism evidence="2 3">
    <name type="scientific">Algoriphagus sediminis</name>
    <dbReference type="NCBI Taxonomy" id="3057113"/>
    <lineage>
        <taxon>Bacteria</taxon>
        <taxon>Pseudomonadati</taxon>
        <taxon>Bacteroidota</taxon>
        <taxon>Cytophagia</taxon>
        <taxon>Cytophagales</taxon>
        <taxon>Cyclobacteriaceae</taxon>
        <taxon>Algoriphagus</taxon>
    </lineage>
</organism>
<dbReference type="CDD" id="cd21650">
    <property type="entry name" value="CrtA-like"/>
    <property type="match status" value="1"/>
</dbReference>